<feature type="transmembrane region" description="Helical" evidence="7">
    <location>
        <begin position="98"/>
        <end position="123"/>
    </location>
</feature>
<evidence type="ECO:0000256" key="5">
    <source>
        <dbReference type="ARBA" id="ARBA00022989"/>
    </source>
</evidence>
<dbReference type="Pfam" id="PF01566">
    <property type="entry name" value="Nramp"/>
    <property type="match status" value="1"/>
</dbReference>
<organism evidence="8">
    <name type="scientific">Dictyoglomus thermophilum</name>
    <dbReference type="NCBI Taxonomy" id="14"/>
    <lineage>
        <taxon>Bacteria</taxon>
        <taxon>Pseudomonadati</taxon>
        <taxon>Dictyoglomota</taxon>
        <taxon>Dictyoglomia</taxon>
        <taxon>Dictyoglomales</taxon>
        <taxon>Dictyoglomaceae</taxon>
        <taxon>Dictyoglomus</taxon>
    </lineage>
</organism>
<feature type="transmembrane region" description="Helical" evidence="7">
    <location>
        <begin position="129"/>
        <end position="148"/>
    </location>
</feature>
<dbReference type="PANTHER" id="PTHR11706">
    <property type="entry name" value="SOLUTE CARRIER PROTEIN FAMILY 11 MEMBER"/>
    <property type="match status" value="1"/>
</dbReference>
<feature type="transmembrane region" description="Helical" evidence="7">
    <location>
        <begin position="290"/>
        <end position="314"/>
    </location>
</feature>
<feature type="transmembrane region" description="Helical" evidence="7">
    <location>
        <begin position="358"/>
        <end position="377"/>
    </location>
</feature>
<keyword evidence="4" id="KW-0769">Symport</keyword>
<dbReference type="InterPro" id="IPR001046">
    <property type="entry name" value="NRAMP_fam"/>
</dbReference>
<dbReference type="EMBL" id="DTDV01000006">
    <property type="protein sequence ID" value="HGK23176.1"/>
    <property type="molecule type" value="Genomic_DNA"/>
</dbReference>
<dbReference type="GO" id="GO:0005886">
    <property type="term" value="C:plasma membrane"/>
    <property type="evidence" value="ECO:0007669"/>
    <property type="project" value="TreeGrafter"/>
</dbReference>
<keyword evidence="2" id="KW-0813">Transport</keyword>
<dbReference type="NCBIfam" id="NF037982">
    <property type="entry name" value="Nramp_1"/>
    <property type="match status" value="1"/>
</dbReference>
<dbReference type="GO" id="GO:0015086">
    <property type="term" value="F:cadmium ion transmembrane transporter activity"/>
    <property type="evidence" value="ECO:0007669"/>
    <property type="project" value="TreeGrafter"/>
</dbReference>
<proteinExistence type="predicted"/>
<feature type="transmembrane region" description="Helical" evidence="7">
    <location>
        <begin position="21"/>
        <end position="39"/>
    </location>
</feature>
<feature type="transmembrane region" description="Helical" evidence="7">
    <location>
        <begin position="157"/>
        <end position="176"/>
    </location>
</feature>
<feature type="transmembrane region" description="Helical" evidence="7">
    <location>
        <begin position="51"/>
        <end position="69"/>
    </location>
</feature>
<evidence type="ECO:0000256" key="6">
    <source>
        <dbReference type="ARBA" id="ARBA00023136"/>
    </source>
</evidence>
<keyword evidence="3 7" id="KW-0812">Transmembrane</keyword>
<evidence type="ECO:0000256" key="3">
    <source>
        <dbReference type="ARBA" id="ARBA00022692"/>
    </source>
</evidence>
<protein>
    <submittedName>
        <fullName evidence="8">Divalent metal cation transporter</fullName>
    </submittedName>
</protein>
<keyword evidence="5 7" id="KW-1133">Transmembrane helix</keyword>
<evidence type="ECO:0000256" key="4">
    <source>
        <dbReference type="ARBA" id="ARBA00022847"/>
    </source>
</evidence>
<evidence type="ECO:0000256" key="2">
    <source>
        <dbReference type="ARBA" id="ARBA00022448"/>
    </source>
</evidence>
<feature type="transmembrane region" description="Helical" evidence="7">
    <location>
        <begin position="335"/>
        <end position="352"/>
    </location>
</feature>
<sequence length="418" mass="46329">MKTFLQKLFKGHKPKLGALEILKYIGPGFLVTVGFIDPGNWASNMAAGSQFGYKLLWMVTLSTIMLIFLQHNAAHLGIATGLCLSEAISKYFPKFPRYFVLITAMLASISTALAEILGAAIGLNMLFNLPLNIGALITTFVAILMLISNNYRKIEKYIIGFVSIIGLSFLFELSLVKINWKSAIEGWIIPSFPQSSIPIIMSVLGAVVMPHNLFLHSEIIQSRQWNLEDENTIKKQLKYEYLDTIGAMLVGWAINSSMILIAAETFYKNGIIITELPQAYVTLKPILGHLASYVFAIALIFSGFSSSITAGMAGGTTWAGMFNEPFDIKDNHTRIGITITLLGALIVIFFVSNPFQGLIWSQIMLSIQLPLTVFSLIRLTSWEKVMGKFKNSRLDNIILLIIGIIVTILNITLFLSFL</sequence>
<gene>
    <name evidence="8" type="ORF">ENU78_01795</name>
</gene>
<keyword evidence="6 7" id="KW-0472">Membrane</keyword>
<name>A0A7V3ZHM3_DICTH</name>
<comment type="caution">
    <text evidence="8">The sequence shown here is derived from an EMBL/GenBank/DDBJ whole genome shotgun (WGS) entry which is preliminary data.</text>
</comment>
<dbReference type="OMA" id="PRWLNYF"/>
<accession>A0A7V3ZHM3</accession>
<evidence type="ECO:0000256" key="1">
    <source>
        <dbReference type="ARBA" id="ARBA00004141"/>
    </source>
</evidence>
<dbReference type="PRINTS" id="PR00447">
    <property type="entry name" value="NATRESASSCMP"/>
</dbReference>
<evidence type="ECO:0000256" key="7">
    <source>
        <dbReference type="SAM" id="Phobius"/>
    </source>
</evidence>
<feature type="transmembrane region" description="Helical" evidence="7">
    <location>
        <begin position="196"/>
        <end position="215"/>
    </location>
</feature>
<dbReference type="AlphaFoldDB" id="A0A7V3ZHM3"/>
<dbReference type="GO" id="GO:0015293">
    <property type="term" value="F:symporter activity"/>
    <property type="evidence" value="ECO:0007669"/>
    <property type="project" value="UniProtKB-KW"/>
</dbReference>
<comment type="subcellular location">
    <subcellularLocation>
        <location evidence="1">Membrane</location>
        <topology evidence="1">Multi-pass membrane protein</topology>
    </subcellularLocation>
</comment>
<dbReference type="PANTHER" id="PTHR11706:SF33">
    <property type="entry name" value="NATURAL RESISTANCE-ASSOCIATED MACROPHAGE PROTEIN 2"/>
    <property type="match status" value="1"/>
</dbReference>
<dbReference type="RefSeq" id="WP_012547528.1">
    <property type="nucleotide sequence ID" value="NZ_VTFL01000002.1"/>
</dbReference>
<feature type="transmembrane region" description="Helical" evidence="7">
    <location>
        <begin position="397"/>
        <end position="417"/>
    </location>
</feature>
<dbReference type="GO" id="GO:0005384">
    <property type="term" value="F:manganese ion transmembrane transporter activity"/>
    <property type="evidence" value="ECO:0007669"/>
    <property type="project" value="TreeGrafter"/>
</dbReference>
<reference evidence="8" key="1">
    <citation type="journal article" date="2020" name="mSystems">
        <title>Genome- and Community-Level Interaction Insights into Carbon Utilization and Element Cycling Functions of Hydrothermarchaeota in Hydrothermal Sediment.</title>
        <authorList>
            <person name="Zhou Z."/>
            <person name="Liu Y."/>
            <person name="Xu W."/>
            <person name="Pan J."/>
            <person name="Luo Z.H."/>
            <person name="Li M."/>
        </authorList>
    </citation>
    <scope>NUCLEOTIDE SEQUENCE [LARGE SCALE GENOMIC DNA]</scope>
    <source>
        <strain evidence="8">SpSt-70</strain>
    </source>
</reference>
<evidence type="ECO:0000313" key="8">
    <source>
        <dbReference type="EMBL" id="HGK23176.1"/>
    </source>
</evidence>
<dbReference type="GO" id="GO:0034755">
    <property type="term" value="P:iron ion transmembrane transport"/>
    <property type="evidence" value="ECO:0007669"/>
    <property type="project" value="TreeGrafter"/>
</dbReference>